<dbReference type="InterPro" id="IPR050357">
    <property type="entry name" value="Arrestin_domain-protein"/>
</dbReference>
<proteinExistence type="inferred from homology"/>
<evidence type="ECO:0000259" key="3">
    <source>
        <dbReference type="SMART" id="SM01017"/>
    </source>
</evidence>
<evidence type="ECO:0000313" key="4">
    <source>
        <dbReference type="Ensembl" id="ENSXETP00000004506"/>
    </source>
</evidence>
<dbReference type="Gene3D" id="2.60.40.640">
    <property type="match status" value="2"/>
</dbReference>
<dbReference type="PANTHER" id="PTHR11188:SF16">
    <property type="entry name" value="ARRESTIN DOMAIN-CONTAINING PROTEIN 4"/>
    <property type="match status" value="1"/>
</dbReference>
<dbReference type="Pfam" id="PF00339">
    <property type="entry name" value="Arrestin_N"/>
    <property type="match status" value="1"/>
</dbReference>
<dbReference type="AlphaFoldDB" id="F6QX41"/>
<evidence type="ECO:0000256" key="1">
    <source>
        <dbReference type="ARBA" id="ARBA00005298"/>
    </source>
</evidence>
<dbReference type="ExpressionAtlas" id="F6QX41">
    <property type="expression patterns" value="baseline"/>
</dbReference>
<dbReference type="InterPro" id="IPR014752">
    <property type="entry name" value="Arrestin-like_C"/>
</dbReference>
<dbReference type="Xenbase" id="XB-GENE-492296">
    <property type="gene designation" value="arrdc4"/>
</dbReference>
<dbReference type="FunCoup" id="F6QX41">
    <property type="interactions" value="1034"/>
</dbReference>
<dbReference type="InterPro" id="IPR014756">
    <property type="entry name" value="Ig_E-set"/>
</dbReference>
<accession>F6QX41</accession>
<dbReference type="SMART" id="SM01017">
    <property type="entry name" value="Arrestin_C"/>
    <property type="match status" value="1"/>
</dbReference>
<keyword evidence="2" id="KW-0716">Sensory transduction</keyword>
<gene>
    <name evidence="4" type="primary">arrdc4</name>
</gene>
<dbReference type="GO" id="GO:0007601">
    <property type="term" value="P:visual perception"/>
    <property type="evidence" value="ECO:0007669"/>
    <property type="project" value="UniProtKB-KW"/>
</dbReference>
<dbReference type="Bgee" id="ENSXETG00000002108">
    <property type="expression patterns" value="Expressed in testis and 12 other cell types or tissues"/>
</dbReference>
<feature type="domain" description="Arrestin C-terminal-like" evidence="3">
    <location>
        <begin position="177"/>
        <end position="304"/>
    </location>
</feature>
<dbReference type="SUPFAM" id="SSF81296">
    <property type="entry name" value="E set domains"/>
    <property type="match status" value="2"/>
</dbReference>
<organism evidence="4">
    <name type="scientific">Xenopus tropicalis</name>
    <name type="common">Western clawed frog</name>
    <name type="synonym">Silurana tropicalis</name>
    <dbReference type="NCBI Taxonomy" id="8364"/>
    <lineage>
        <taxon>Eukaryota</taxon>
        <taxon>Metazoa</taxon>
        <taxon>Chordata</taxon>
        <taxon>Craniata</taxon>
        <taxon>Vertebrata</taxon>
        <taxon>Euteleostomi</taxon>
        <taxon>Amphibia</taxon>
        <taxon>Batrachia</taxon>
        <taxon>Anura</taxon>
        <taxon>Pipoidea</taxon>
        <taxon>Pipidae</taxon>
        <taxon>Xenopodinae</taxon>
        <taxon>Xenopus</taxon>
        <taxon>Silurana</taxon>
    </lineage>
</organism>
<comment type="similarity">
    <text evidence="1">Belongs to the arrestin family.</text>
</comment>
<reference evidence="4" key="2">
    <citation type="submission" date="2011-06" db="UniProtKB">
        <authorList>
            <consortium name="Ensembl"/>
        </authorList>
    </citation>
    <scope>IDENTIFICATION</scope>
</reference>
<dbReference type="InParanoid" id="F6QX41"/>
<name>F6QX41_XENTR</name>
<dbReference type="InterPro" id="IPR011022">
    <property type="entry name" value="Arrestin_C-like"/>
</dbReference>
<reference evidence="4" key="1">
    <citation type="journal article" date="2010" name="Science">
        <title>The genome of the Western clawed frog Xenopus tropicalis.</title>
        <authorList>
            <person name="Hellsten U."/>
            <person name="Harland R.M."/>
            <person name="Gilchrist M.J."/>
            <person name="Hendrix D."/>
            <person name="Jurka J."/>
            <person name="Kapitonov V."/>
            <person name="Ovcharenko I."/>
            <person name="Putnam N.H."/>
            <person name="Shu S."/>
            <person name="Taher L."/>
            <person name="Blitz I.L."/>
            <person name="Blumberg B."/>
            <person name="Dichmann D.S."/>
            <person name="Dubchak I."/>
            <person name="Amaya E."/>
            <person name="Detter J.C."/>
            <person name="Fletcher R."/>
            <person name="Gerhard D.S."/>
            <person name="Goodstein D."/>
            <person name="Graves T."/>
            <person name="Grigoriev I.V."/>
            <person name="Grimwood J."/>
            <person name="Kawashima T."/>
            <person name="Lindquist E."/>
            <person name="Lucas S.M."/>
            <person name="Mead P.E."/>
            <person name="Mitros T."/>
            <person name="Ogino H."/>
            <person name="Ohta Y."/>
            <person name="Poliakov A.V."/>
            <person name="Pollet N."/>
            <person name="Robert J."/>
            <person name="Salamov A."/>
            <person name="Sater A.K."/>
            <person name="Schmutz J."/>
            <person name="Terry A."/>
            <person name="Vize P.D."/>
            <person name="Warren W.C."/>
            <person name="Wells D."/>
            <person name="Wills A."/>
            <person name="Wilson R.K."/>
            <person name="Zimmerman L.B."/>
            <person name="Zorn A.M."/>
            <person name="Grainger R."/>
            <person name="Grammer T."/>
            <person name="Khokha M.K."/>
            <person name="Richardson P.M."/>
            <person name="Rokhsar D.S."/>
        </authorList>
    </citation>
    <scope>NUCLEOTIDE SEQUENCE [LARGE SCALE GENOMIC DNA]</scope>
    <source>
        <strain evidence="4">Nigerian</strain>
    </source>
</reference>
<keyword evidence="2" id="KW-0844">Vision</keyword>
<dbReference type="Ensembl" id="ENSXETT00000004506">
    <property type="protein sequence ID" value="ENSXETP00000004506"/>
    <property type="gene ID" value="ENSXETG00000002108"/>
</dbReference>
<dbReference type="GeneTree" id="ENSGT00940000160523"/>
<dbReference type="Pfam" id="PF02752">
    <property type="entry name" value="Arrestin_C"/>
    <property type="match status" value="1"/>
</dbReference>
<dbReference type="PANTHER" id="PTHR11188">
    <property type="entry name" value="ARRESTIN DOMAIN CONTAINING PROTEIN"/>
    <property type="match status" value="1"/>
</dbReference>
<dbReference type="InterPro" id="IPR011021">
    <property type="entry name" value="Arrestin-like_N"/>
</dbReference>
<evidence type="ECO:0000256" key="2">
    <source>
        <dbReference type="ARBA" id="ARBA00023305"/>
    </source>
</evidence>
<sequence length="406" mass="44724">MPEMCGAVTVTIIYENEGKYGYCAGEPVTGYVLLEVLREIRVLSLLLRVCGGAMTCKQGKQLEDAWEAFPQATHYLNEEYSLLTEPAGDCEILLFPAGNHKIPFRFQLPESPLVTSFSGKYGKVYYQTTAVLKRPSVPPHTTHRELRVLSPINVNSPSLYTPVERSKEVMVGCWFFMSGPISVNAKIGRKGYCNGEAIHIYADIENGSSRLIVPKAAIYQTQSFLLDGKTRTVRQMLASVRGNHIASGSADSWNGKALKIPPVTPSILECNIIRVEYSLAVSINIPGAKKLKVELPLVIGTIPLNEFNCRNASVASQFSMDMSWLALALPEQPEAPPNYADIVSEEDLSRDISSMEDIGDVLEGLHCPPFAVIQEFRFQPPPLYSEVDPHPCPTIDGQNVSFTLGN</sequence>
<protein>
    <submittedName>
        <fullName evidence="4">Arrestin domain containing 4</fullName>
    </submittedName>
</protein>